<feature type="transmembrane region" description="Helical" evidence="6">
    <location>
        <begin position="31"/>
        <end position="47"/>
    </location>
</feature>
<dbReference type="PIRSF" id="PIRSF002457">
    <property type="entry name" value="DASS"/>
    <property type="match status" value="1"/>
</dbReference>
<dbReference type="GO" id="GO:0016020">
    <property type="term" value="C:membrane"/>
    <property type="evidence" value="ECO:0007669"/>
    <property type="project" value="UniProtKB-SubCell"/>
</dbReference>
<organism evidence="7 8">
    <name type="scientific">Helicobacter mustelae (strain ATCC 43772 / CCUG 25715 / CIP 103759 / LMG 18044 / NCTC 12198 / R85-136P)</name>
    <name type="common">Campylobacter mustelae</name>
    <dbReference type="NCBI Taxonomy" id="679897"/>
    <lineage>
        <taxon>Bacteria</taxon>
        <taxon>Pseudomonadati</taxon>
        <taxon>Campylobacterota</taxon>
        <taxon>Epsilonproteobacteria</taxon>
        <taxon>Campylobacterales</taxon>
        <taxon>Helicobacteraceae</taxon>
        <taxon>Helicobacter</taxon>
    </lineage>
</organism>
<evidence type="ECO:0000256" key="4">
    <source>
        <dbReference type="ARBA" id="ARBA00022989"/>
    </source>
</evidence>
<dbReference type="eggNOG" id="COG0471">
    <property type="taxonomic scope" value="Bacteria"/>
</dbReference>
<reference evidence="7 8" key="1">
    <citation type="journal article" date="2010" name="BMC Genomics">
        <title>Comparative genomics and proteomics of Helicobacter mustelae, an ulcerogenic and carcinogenic gastric pathogen.</title>
        <authorList>
            <person name="O'Toole P.W."/>
            <person name="Snelling W.J."/>
            <person name="Canchaya C."/>
            <person name="Forde B.M."/>
            <person name="Hardie K.R."/>
            <person name="Josenhans C."/>
            <person name="Graham R.L.J."/>
            <person name="McMullan G."/>
            <person name="Parkhill J."/>
            <person name="Belda E."/>
            <person name="Bentley S.D."/>
        </authorList>
    </citation>
    <scope>NUCLEOTIDE SEQUENCE [LARGE SCALE GENOMIC DNA]</scope>
    <source>
        <strain evidence="8">ATCC 43772 / LMG 18044 / NCTC 12198 / 12198</strain>
    </source>
</reference>
<evidence type="ECO:0000256" key="5">
    <source>
        <dbReference type="ARBA" id="ARBA00023136"/>
    </source>
</evidence>
<comment type="similarity">
    <text evidence="2">Belongs to the SLC13A/DASS transporter (TC 2.A.47) family. DIT1 subfamily.</text>
</comment>
<proteinExistence type="inferred from homology"/>
<feature type="transmembrane region" description="Helical" evidence="6">
    <location>
        <begin position="90"/>
        <end position="109"/>
    </location>
</feature>
<keyword evidence="5 6" id="KW-0472">Membrane</keyword>
<feature type="transmembrane region" description="Helical" evidence="6">
    <location>
        <begin position="184"/>
        <end position="204"/>
    </location>
</feature>
<feature type="transmembrane region" description="Helical" evidence="6">
    <location>
        <begin position="371"/>
        <end position="404"/>
    </location>
</feature>
<feature type="transmembrane region" description="Helical" evidence="6">
    <location>
        <begin position="6"/>
        <end position="24"/>
    </location>
</feature>
<sequence length="485" mass="52137">MLSKYWRFIAPILVGGGVLLVPAPESLSFDAWLYFAIFLSVVVGLVLEPLPGALIGLFGVCVLVWLKLGPSSSAGLQITAASAIKWGLSGFANVTVWLIFAAFMLGLGYEKSGLGKRIALLLVRTLGRTSLGLGYAIAIADGILAPFIPSNSARSGGTLYPIVSSIPPMLDSFPDRGARKVGAYLVWVSLAATCVTSSMFFTGLAPNLLAMETAIKGGFPGISWVGWFVAFAPCGILLFVLTPLLTYWIYPPQIKVSNEAPKWAAEELRKIGPMSVKEYLMIVLALFALVFWIGGKAFGVNATTVALSVVLGMLLCGIITWNDLLGNKSAWNVLAWFGSLVTLAGGLNNVGFLKWVAGFGGEYLKDFDPMVAFVGILVLFYLLHYFFASTTAHVTALLGLFMAVGANIPGIDAAELTLLMMLSLGIMGIITPYGTGPSPVWYGSGYVKSAEFWRLGLIFGMFYLVVFMVICVPWVHLYAHRFLSQ</sequence>
<evidence type="ECO:0000256" key="1">
    <source>
        <dbReference type="ARBA" id="ARBA00004141"/>
    </source>
</evidence>
<evidence type="ECO:0000313" key="8">
    <source>
        <dbReference type="Proteomes" id="UP000001522"/>
    </source>
</evidence>
<dbReference type="HOGENOM" id="CLU_005170_7_0_7"/>
<evidence type="ECO:0000256" key="3">
    <source>
        <dbReference type="ARBA" id="ARBA00022692"/>
    </source>
</evidence>
<dbReference type="KEGG" id="hms:HMU07700"/>
<dbReference type="GO" id="GO:0022857">
    <property type="term" value="F:transmembrane transporter activity"/>
    <property type="evidence" value="ECO:0007669"/>
    <property type="project" value="InterPro"/>
</dbReference>
<dbReference type="InterPro" id="IPR030676">
    <property type="entry name" value="CitT-rel"/>
</dbReference>
<dbReference type="AlphaFoldDB" id="D3UHQ5"/>
<evidence type="ECO:0000256" key="6">
    <source>
        <dbReference type="SAM" id="Phobius"/>
    </source>
</evidence>
<name>D3UHQ5_HELM1</name>
<accession>D3UHQ5</accession>
<feature type="transmembrane region" description="Helical" evidence="6">
    <location>
        <begin position="333"/>
        <end position="351"/>
    </location>
</feature>
<dbReference type="RefSeq" id="WP_013023105.1">
    <property type="nucleotide sequence ID" value="NC_013949.1"/>
</dbReference>
<dbReference type="EMBL" id="FN555004">
    <property type="protein sequence ID" value="CBG40027.1"/>
    <property type="molecule type" value="Genomic_DNA"/>
</dbReference>
<feature type="transmembrane region" description="Helical" evidence="6">
    <location>
        <begin position="304"/>
        <end position="321"/>
    </location>
</feature>
<dbReference type="PANTHER" id="PTHR42826">
    <property type="entry name" value="DICARBOXYLATE TRANSPORTER 2.1, CHLOROPLASTIC"/>
    <property type="match status" value="1"/>
</dbReference>
<dbReference type="Proteomes" id="UP000001522">
    <property type="component" value="Chromosome"/>
</dbReference>
<dbReference type="InterPro" id="IPR001898">
    <property type="entry name" value="SLC13A/DASS"/>
</dbReference>
<gene>
    <name evidence="7" type="primary">ttdT</name>
    <name evidence="7" type="ordered locus">HMU07700</name>
</gene>
<protein>
    <submittedName>
        <fullName evidence="7">Putative tartrate transporter (Tartrate/succinate antiporter)</fullName>
    </submittedName>
</protein>
<feature type="transmembrane region" description="Helical" evidence="6">
    <location>
        <begin position="129"/>
        <end position="148"/>
    </location>
</feature>
<keyword evidence="4 6" id="KW-1133">Transmembrane helix</keyword>
<feature type="transmembrane region" description="Helical" evidence="6">
    <location>
        <begin position="224"/>
        <end position="250"/>
    </location>
</feature>
<dbReference type="NCBIfam" id="TIGR00785">
    <property type="entry name" value="dass"/>
    <property type="match status" value="1"/>
</dbReference>
<evidence type="ECO:0000256" key="2">
    <source>
        <dbReference type="ARBA" id="ARBA00007349"/>
    </source>
</evidence>
<comment type="subcellular location">
    <subcellularLocation>
        <location evidence="1">Membrane</location>
        <topology evidence="1">Multi-pass membrane protein</topology>
    </subcellularLocation>
</comment>
<keyword evidence="3 6" id="KW-0812">Transmembrane</keyword>
<keyword evidence="8" id="KW-1185">Reference proteome</keyword>
<evidence type="ECO:0000313" key="7">
    <source>
        <dbReference type="EMBL" id="CBG40027.1"/>
    </source>
</evidence>
<feature type="transmembrane region" description="Helical" evidence="6">
    <location>
        <begin position="279"/>
        <end position="298"/>
    </location>
</feature>
<feature type="transmembrane region" description="Helical" evidence="6">
    <location>
        <begin position="455"/>
        <end position="479"/>
    </location>
</feature>
<dbReference type="Pfam" id="PF00939">
    <property type="entry name" value="Na_sulph_symp"/>
    <property type="match status" value="1"/>
</dbReference>
<feature type="transmembrane region" description="Helical" evidence="6">
    <location>
        <begin position="416"/>
        <end position="435"/>
    </location>
</feature>